<dbReference type="EnsemblBacteria" id="ABL78134">
    <property type="protein sequence ID" value="ABL78134"/>
    <property type="gene ID" value="Tpen_0732"/>
</dbReference>
<dbReference type="RefSeq" id="WP_011752399.1">
    <property type="nucleotide sequence ID" value="NC_008698.1"/>
</dbReference>
<accession>A1RY54</accession>
<name>A1RY54_THEPD</name>
<dbReference type="Proteomes" id="UP000000641">
    <property type="component" value="Chromosome"/>
</dbReference>
<dbReference type="EMBL" id="CP000505">
    <property type="protein sequence ID" value="ABL78134.1"/>
    <property type="molecule type" value="Genomic_DNA"/>
</dbReference>
<dbReference type="STRING" id="368408.Tpen_0732"/>
<evidence type="ECO:0000313" key="2">
    <source>
        <dbReference type="Proteomes" id="UP000000641"/>
    </source>
</evidence>
<dbReference type="GeneID" id="4600852"/>
<dbReference type="KEGG" id="tpe:Tpen_0732"/>
<proteinExistence type="predicted"/>
<gene>
    <name evidence="1" type="ordered locus">Tpen_0732</name>
</gene>
<evidence type="ECO:0000313" key="1">
    <source>
        <dbReference type="EMBL" id="ABL78134.1"/>
    </source>
</evidence>
<dbReference type="HOGENOM" id="CLU_565781_0_0_2"/>
<keyword evidence="2" id="KW-1185">Reference proteome</keyword>
<dbReference type="AlphaFoldDB" id="A1RY54"/>
<organism evidence="1 2">
    <name type="scientific">Thermofilum pendens (strain DSM 2475 / Hrk 5)</name>
    <dbReference type="NCBI Taxonomy" id="368408"/>
    <lineage>
        <taxon>Archaea</taxon>
        <taxon>Thermoproteota</taxon>
        <taxon>Thermoprotei</taxon>
        <taxon>Thermofilales</taxon>
        <taxon>Thermofilaceae</taxon>
        <taxon>Thermofilum</taxon>
    </lineage>
</organism>
<protein>
    <submittedName>
        <fullName evidence="1">Uncharacterized protein</fullName>
    </submittedName>
</protein>
<reference evidence="2" key="1">
    <citation type="journal article" date="2008" name="J. Bacteriol.">
        <title>Genome sequence of Thermofilum pendens reveals an exceptional loss of biosynthetic pathways without genome reduction.</title>
        <authorList>
            <person name="Anderson I."/>
            <person name="Rodriguez J."/>
            <person name="Susanti D."/>
            <person name="Porat I."/>
            <person name="Reich C."/>
            <person name="Ulrich L.E."/>
            <person name="Elkins J.G."/>
            <person name="Mavromatis K."/>
            <person name="Lykidis A."/>
            <person name="Kim E."/>
            <person name="Thompson L.S."/>
            <person name="Nolan M."/>
            <person name="Land M."/>
            <person name="Copeland A."/>
            <person name="Lapidus A."/>
            <person name="Lucas S."/>
            <person name="Detter C."/>
            <person name="Zhulin I.B."/>
            <person name="Olsen G.J."/>
            <person name="Whitman W."/>
            <person name="Mukhopadhyay B."/>
            <person name="Bristow J."/>
            <person name="Kyrpides N."/>
        </authorList>
    </citation>
    <scope>NUCLEOTIDE SEQUENCE [LARGE SCALE GENOMIC DNA]</scope>
    <source>
        <strain evidence="2">DSM 2475 / Hrk 5</strain>
    </source>
</reference>
<sequence length="486" mass="51244">MSCLRKAEYLYALGVSLLAGGWAARLYLDGRLEYASPVLLALPLLLLLSVSASLRRFRGKRLAIVAATSASISAPVLLVSAALLQSYTKEGRYPSPFIDEMLRNMGDGFFLVALAITTAVSAASLALFKALVTPEIRAFRKEGGRPLVEELVEAPQNAYAYSAIVAGLLLGYFQPLSLPALSVMPVLLMQPLPIQLSAFTGSLLAFLGVSVDPVLTVAALALYTEAWKRIWGVKTSRGAAVIISAGLYVLAGMLSFFTLFGAGFVFYQAVFAVLVLAAGYLLTSMEARGVLATPAMVLALSNLYLRAPLSPVSLEPLLPLVVASSWMAIPAFYSELSSEGLAEDEECSSLPVQAISVAVPATLVTLLYLSTGYSPQVLRVSAQPSYTVLSYALPVVALLASTVQQVASKRAVPGLVEPALLMFLHPAGLAFSLLVPREDAAPLALAAALLAVLHVALSKHGKTYREVASLFMVGVALGVVARLLAG</sequence>